<dbReference type="PANTHER" id="PTHR10680">
    <property type="entry name" value="PEPTIDYL-GLYCINE ALPHA-AMIDATING MONOOXYGENASE"/>
    <property type="match status" value="1"/>
</dbReference>
<dbReference type="InterPro" id="IPR011042">
    <property type="entry name" value="6-blade_b-propeller_TolB-like"/>
</dbReference>
<evidence type="ECO:0000256" key="4">
    <source>
        <dbReference type="PROSITE-ProRule" id="PRU00504"/>
    </source>
</evidence>
<proteinExistence type="predicted"/>
<dbReference type="EMBL" id="CAJOBA010045582">
    <property type="protein sequence ID" value="CAF4178810.1"/>
    <property type="molecule type" value="Genomic_DNA"/>
</dbReference>
<evidence type="ECO:0000256" key="3">
    <source>
        <dbReference type="ARBA" id="ARBA00023180"/>
    </source>
</evidence>
<dbReference type="Gene3D" id="2.120.10.30">
    <property type="entry name" value="TolB, C-terminal domain"/>
    <property type="match status" value="1"/>
</dbReference>
<dbReference type="Proteomes" id="UP000682733">
    <property type="component" value="Unassembled WGS sequence"/>
</dbReference>
<dbReference type="PROSITE" id="PS51125">
    <property type="entry name" value="NHL"/>
    <property type="match status" value="1"/>
</dbReference>
<keyword evidence="1" id="KW-0732">Signal</keyword>
<accession>A0A8S2F1C6</accession>
<feature type="non-terminal residue" evidence="5">
    <location>
        <position position="1"/>
    </location>
</feature>
<dbReference type="Proteomes" id="UP000677228">
    <property type="component" value="Unassembled WGS sequence"/>
</dbReference>
<keyword evidence="2" id="KW-0677">Repeat</keyword>
<dbReference type="EMBL" id="CAJNOK010023911">
    <property type="protein sequence ID" value="CAF1369555.1"/>
    <property type="molecule type" value="Genomic_DNA"/>
</dbReference>
<name>A0A8S2F1C6_9BILA</name>
<organism evidence="5 7">
    <name type="scientific">Didymodactylos carnosus</name>
    <dbReference type="NCBI Taxonomy" id="1234261"/>
    <lineage>
        <taxon>Eukaryota</taxon>
        <taxon>Metazoa</taxon>
        <taxon>Spiralia</taxon>
        <taxon>Gnathifera</taxon>
        <taxon>Rotifera</taxon>
        <taxon>Eurotatoria</taxon>
        <taxon>Bdelloidea</taxon>
        <taxon>Philodinida</taxon>
        <taxon>Philodinidae</taxon>
        <taxon>Didymodactylos</taxon>
    </lineage>
</organism>
<protein>
    <submittedName>
        <fullName evidence="5">Uncharacterized protein</fullName>
    </submittedName>
</protein>
<dbReference type="PANTHER" id="PTHR10680:SF14">
    <property type="entry name" value="PEPTIDYL-GLYCINE ALPHA-AMIDATING MONOOXYGENASE"/>
    <property type="match status" value="1"/>
</dbReference>
<dbReference type="GO" id="GO:0005576">
    <property type="term" value="C:extracellular region"/>
    <property type="evidence" value="ECO:0007669"/>
    <property type="project" value="TreeGrafter"/>
</dbReference>
<evidence type="ECO:0000256" key="2">
    <source>
        <dbReference type="ARBA" id="ARBA00022737"/>
    </source>
</evidence>
<evidence type="ECO:0000256" key="1">
    <source>
        <dbReference type="ARBA" id="ARBA00022729"/>
    </source>
</evidence>
<dbReference type="SUPFAM" id="SSF101898">
    <property type="entry name" value="NHL repeat"/>
    <property type="match status" value="1"/>
</dbReference>
<dbReference type="CDD" id="cd05819">
    <property type="entry name" value="NHL"/>
    <property type="match status" value="1"/>
</dbReference>
<evidence type="ECO:0000313" key="5">
    <source>
        <dbReference type="EMBL" id="CAF1369555.1"/>
    </source>
</evidence>
<feature type="repeat" description="NHL" evidence="4">
    <location>
        <begin position="120"/>
        <end position="156"/>
    </location>
</feature>
<keyword evidence="3" id="KW-0325">Glycoprotein</keyword>
<evidence type="ECO:0000313" key="7">
    <source>
        <dbReference type="Proteomes" id="UP000677228"/>
    </source>
</evidence>
<gene>
    <name evidence="5" type="ORF">OVA965_LOCUS31608</name>
    <name evidence="6" type="ORF">TMI583_LOCUS32444</name>
</gene>
<comment type="caution">
    <text evidence="5">The sequence shown here is derived from an EMBL/GenBank/DDBJ whole genome shotgun (WGS) entry which is preliminary data.</text>
</comment>
<evidence type="ECO:0000313" key="6">
    <source>
        <dbReference type="EMBL" id="CAF4178810.1"/>
    </source>
</evidence>
<reference evidence="5" key="1">
    <citation type="submission" date="2021-02" db="EMBL/GenBank/DDBJ databases">
        <authorList>
            <person name="Nowell W R."/>
        </authorList>
    </citation>
    <scope>NUCLEOTIDE SEQUENCE</scope>
</reference>
<dbReference type="InterPro" id="IPR001258">
    <property type="entry name" value="NHL_repeat"/>
</dbReference>
<dbReference type="Pfam" id="PF01436">
    <property type="entry name" value="NHL"/>
    <property type="match status" value="1"/>
</dbReference>
<sequence>YRGKLTKYSNNFEVATTIASDYSSVWGLFVDECDDIYAAFYQSHYIQKLIDQLPLKFTVAGVKAEKGSDSTHLGWPSDILFDPYGNLYISDKDNHRIQRLKADDDTLTMETIAGVTEEQGDDTKHFNEPWSIAFDSKYNLYVSDMKNHRVQKFLFESGDLYC</sequence>
<dbReference type="AlphaFoldDB" id="A0A8S2F1C6"/>